<name>A0AAV5RL87_STABA</name>
<keyword evidence="1 2" id="KW-0694">RNA-binding</keyword>
<protein>
    <submittedName>
        <fullName evidence="5">Nop6 protein</fullName>
    </submittedName>
</protein>
<evidence type="ECO:0000259" key="4">
    <source>
        <dbReference type="PROSITE" id="PS50102"/>
    </source>
</evidence>
<dbReference type="AlphaFoldDB" id="A0AAV5RL87"/>
<sequence length="195" mass="22321">MAKVNRKEKRKLLFKKGSEARKASKPVFEKKQLEEIKRKPSAKRFILFVGNLPYTTTEEEIRKHFEACNISKVRLRSNGICFLEFEGENAATRLHHALQLHHSSFNNRRINVELSAGGGGNNQSRRDKIKQKNEDIQKELGKRIEDKKTSNSVETSKPKKMPNNRSKAKQEISEETIVEAQSKGINPARLAALKK</sequence>
<gene>
    <name evidence="5" type="ORF">DASB73_022620</name>
</gene>
<evidence type="ECO:0000256" key="3">
    <source>
        <dbReference type="SAM" id="MobiDB-lite"/>
    </source>
</evidence>
<dbReference type="GO" id="GO:0019843">
    <property type="term" value="F:rRNA binding"/>
    <property type="evidence" value="ECO:0007669"/>
    <property type="project" value="TreeGrafter"/>
</dbReference>
<dbReference type="GO" id="GO:0005730">
    <property type="term" value="C:nucleolus"/>
    <property type="evidence" value="ECO:0007669"/>
    <property type="project" value="TreeGrafter"/>
</dbReference>
<keyword evidence="6" id="KW-1185">Reference proteome</keyword>
<accession>A0AAV5RL87</accession>
<dbReference type="InterPro" id="IPR035979">
    <property type="entry name" value="RBD_domain_sf"/>
</dbReference>
<evidence type="ECO:0000256" key="2">
    <source>
        <dbReference type="PROSITE-ProRule" id="PRU00176"/>
    </source>
</evidence>
<comment type="caution">
    <text evidence="5">The sequence shown here is derived from an EMBL/GenBank/DDBJ whole genome shotgun (WGS) entry which is preliminary data.</text>
</comment>
<feature type="domain" description="RRM" evidence="4">
    <location>
        <begin position="45"/>
        <end position="117"/>
    </location>
</feature>
<proteinExistence type="predicted"/>
<dbReference type="Pfam" id="PF00076">
    <property type="entry name" value="RRM_1"/>
    <property type="match status" value="1"/>
</dbReference>
<organism evidence="5 6">
    <name type="scientific">Starmerella bacillaris</name>
    <name type="common">Yeast</name>
    <name type="synonym">Candida zemplinina</name>
    <dbReference type="NCBI Taxonomy" id="1247836"/>
    <lineage>
        <taxon>Eukaryota</taxon>
        <taxon>Fungi</taxon>
        <taxon>Dikarya</taxon>
        <taxon>Ascomycota</taxon>
        <taxon>Saccharomycotina</taxon>
        <taxon>Dipodascomycetes</taxon>
        <taxon>Dipodascales</taxon>
        <taxon>Trichomonascaceae</taxon>
        <taxon>Starmerella</taxon>
    </lineage>
</organism>
<dbReference type="Proteomes" id="UP001362899">
    <property type="component" value="Unassembled WGS sequence"/>
</dbReference>
<dbReference type="PROSITE" id="PS50102">
    <property type="entry name" value="RRM"/>
    <property type="match status" value="1"/>
</dbReference>
<evidence type="ECO:0000313" key="5">
    <source>
        <dbReference type="EMBL" id="GMM51304.1"/>
    </source>
</evidence>
<dbReference type="PANTHER" id="PTHR23236:SF51">
    <property type="entry name" value="NUCLEOLAR PROTEIN 6"/>
    <property type="match status" value="1"/>
</dbReference>
<dbReference type="InterPro" id="IPR012677">
    <property type="entry name" value="Nucleotide-bd_a/b_plait_sf"/>
</dbReference>
<feature type="region of interest" description="Disordered" evidence="3">
    <location>
        <begin position="112"/>
        <end position="195"/>
    </location>
</feature>
<reference evidence="5 6" key="1">
    <citation type="journal article" date="2023" name="Elife">
        <title>Identification of key yeast species and microbe-microbe interactions impacting larval growth of Drosophila in the wild.</title>
        <authorList>
            <person name="Mure A."/>
            <person name="Sugiura Y."/>
            <person name="Maeda R."/>
            <person name="Honda K."/>
            <person name="Sakurai N."/>
            <person name="Takahashi Y."/>
            <person name="Watada M."/>
            <person name="Katoh T."/>
            <person name="Gotoh A."/>
            <person name="Gotoh Y."/>
            <person name="Taniguchi I."/>
            <person name="Nakamura K."/>
            <person name="Hayashi T."/>
            <person name="Katayama T."/>
            <person name="Uemura T."/>
            <person name="Hattori Y."/>
        </authorList>
    </citation>
    <scope>NUCLEOTIDE SEQUENCE [LARGE SCALE GENOMIC DNA]</scope>
    <source>
        <strain evidence="5 6">SB-73</strain>
    </source>
</reference>
<dbReference type="Gene3D" id="3.30.70.330">
    <property type="match status" value="1"/>
</dbReference>
<dbReference type="SUPFAM" id="SSF54928">
    <property type="entry name" value="RNA-binding domain, RBD"/>
    <property type="match status" value="1"/>
</dbReference>
<feature type="compositionally biased region" description="Basic and acidic residues" evidence="3">
    <location>
        <begin position="124"/>
        <end position="149"/>
    </location>
</feature>
<evidence type="ECO:0000313" key="6">
    <source>
        <dbReference type="Proteomes" id="UP001362899"/>
    </source>
</evidence>
<dbReference type="GO" id="GO:0042274">
    <property type="term" value="P:ribosomal small subunit biogenesis"/>
    <property type="evidence" value="ECO:0007669"/>
    <property type="project" value="TreeGrafter"/>
</dbReference>
<dbReference type="PANTHER" id="PTHR23236">
    <property type="entry name" value="EUKARYOTIC TRANSLATION INITIATION FACTOR 4B/4H"/>
    <property type="match status" value="1"/>
</dbReference>
<dbReference type="EMBL" id="BTGC01000005">
    <property type="protein sequence ID" value="GMM51304.1"/>
    <property type="molecule type" value="Genomic_DNA"/>
</dbReference>
<dbReference type="InterPro" id="IPR000504">
    <property type="entry name" value="RRM_dom"/>
</dbReference>
<dbReference type="SMART" id="SM00360">
    <property type="entry name" value="RRM"/>
    <property type="match status" value="1"/>
</dbReference>
<evidence type="ECO:0000256" key="1">
    <source>
        <dbReference type="ARBA" id="ARBA00022884"/>
    </source>
</evidence>